<dbReference type="GeneID" id="77468573"/>
<evidence type="ECO:0008006" key="3">
    <source>
        <dbReference type="Google" id="ProtNLM"/>
    </source>
</evidence>
<sequence length="323" mass="36027">MEKRMIYLISLIAELSQKIDIPKVYSKKFEASGNKYLSPTERIRIIDLMDHFITAGIVGRSEVLPILGKDGDQITEFEPDIIGGQFPYSASDVTQLMAGVPMYTATGNEIPTIQQMEVKYSKKIAAAIGNRFEKQCAEVYLKGTYTDKDKKVLNVGVTEEENLTWTGKKISTEMLNIILAYHTKHGVFPNVEVGEKIFNAIKDEADNSKQNINGVKFIFGETPYLELGQKKIELLYNAKDSQDKIIDVSNKVILSIPKNLAVGYGCLTYGDAKTNETKILRSEFIAGDTRVDETTGNKGLWGKSAPMPIVLSTAKFKRYTITL</sequence>
<keyword evidence="2" id="KW-1185">Reference proteome</keyword>
<protein>
    <recommendedName>
        <fullName evidence="3">Phage major capsid protein E</fullName>
    </recommendedName>
</protein>
<evidence type="ECO:0000313" key="1">
    <source>
        <dbReference type="EMBL" id="AVQ31764.1"/>
    </source>
</evidence>
<dbReference type="Gene3D" id="3.15.30.10">
    <property type="entry name" value="putative capsid protein of prophage domain like"/>
    <property type="match status" value="1"/>
</dbReference>
<dbReference type="EMBL" id="CP028103">
    <property type="protein sequence ID" value="AVQ31764.1"/>
    <property type="molecule type" value="Genomic_DNA"/>
</dbReference>
<dbReference type="Proteomes" id="UP000241238">
    <property type="component" value="Chromosome"/>
</dbReference>
<proteinExistence type="predicted"/>
<accession>A0ABM6U5Z9</accession>
<gene>
    <name evidence="1" type="ORF">C4N18_11270</name>
</gene>
<evidence type="ECO:0000313" key="2">
    <source>
        <dbReference type="Proteomes" id="UP000241238"/>
    </source>
</evidence>
<organism evidence="1 2">
    <name type="scientific">Fusobacterium varium ATCC 27725</name>
    <dbReference type="NCBI Taxonomy" id="469618"/>
    <lineage>
        <taxon>Bacteria</taxon>
        <taxon>Fusobacteriati</taxon>
        <taxon>Fusobacteriota</taxon>
        <taxon>Fusobacteriia</taxon>
        <taxon>Fusobacteriales</taxon>
        <taxon>Fusobacteriaceae</taxon>
        <taxon>Fusobacterium</taxon>
    </lineage>
</organism>
<name>A0ABM6U5Z9_FUSVA</name>
<reference evidence="2" key="1">
    <citation type="journal article" date="2018" name="MSphere">
        <title>Fusobacterium Genomics Using MinION and Illumina Sequencing Enables Genome Completion and Correction.</title>
        <authorList>
            <person name="Todd S.M."/>
            <person name="Settlage R.E."/>
            <person name="Lahmers K.K."/>
            <person name="Slade D.J."/>
        </authorList>
    </citation>
    <scope>NUCLEOTIDE SEQUENCE [LARGE SCALE GENOMIC DNA]</scope>
    <source>
        <strain evidence="2">ATCC 27725</strain>
    </source>
</reference>
<dbReference type="RefSeq" id="WP_005948113.1">
    <property type="nucleotide sequence ID" value="NZ_CP028103.1"/>
</dbReference>